<feature type="transmembrane region" description="Helical" evidence="6">
    <location>
        <begin position="116"/>
        <end position="135"/>
    </location>
</feature>
<dbReference type="InterPro" id="IPR036259">
    <property type="entry name" value="MFS_trans_sf"/>
</dbReference>
<evidence type="ECO:0000313" key="7">
    <source>
        <dbReference type="EMBL" id="MBB3141445.1"/>
    </source>
</evidence>
<dbReference type="AlphaFoldDB" id="A0A7W5BYD6"/>
<gene>
    <name evidence="7" type="ORF">FHR96_002324</name>
</gene>
<dbReference type="InterPro" id="IPR050189">
    <property type="entry name" value="MFS_Efflux_Transporters"/>
</dbReference>
<dbReference type="RefSeq" id="WP_183387817.1">
    <property type="nucleotide sequence ID" value="NZ_JACHXM010000009.1"/>
</dbReference>
<protein>
    <submittedName>
        <fullName evidence="7">Putative MFS family arabinose efflux permease</fullName>
    </submittedName>
</protein>
<feature type="transmembrane region" description="Helical" evidence="6">
    <location>
        <begin position="275"/>
        <end position="292"/>
    </location>
</feature>
<feature type="transmembrane region" description="Helical" evidence="6">
    <location>
        <begin position="59"/>
        <end position="78"/>
    </location>
</feature>
<comment type="caution">
    <text evidence="7">The sequence shown here is derived from an EMBL/GenBank/DDBJ whole genome shotgun (WGS) entry which is preliminary data.</text>
</comment>
<comment type="subcellular location">
    <subcellularLocation>
        <location evidence="1">Cell membrane</location>
        <topology evidence="1">Multi-pass membrane protein</topology>
    </subcellularLocation>
</comment>
<dbReference type="Proteomes" id="UP000525987">
    <property type="component" value="Unassembled WGS sequence"/>
</dbReference>
<keyword evidence="8" id="KW-1185">Reference proteome</keyword>
<keyword evidence="2" id="KW-1003">Cell membrane</keyword>
<feature type="transmembrane region" description="Helical" evidence="6">
    <location>
        <begin position="249"/>
        <end position="268"/>
    </location>
</feature>
<dbReference type="SUPFAM" id="SSF103473">
    <property type="entry name" value="MFS general substrate transporter"/>
    <property type="match status" value="1"/>
</dbReference>
<reference evidence="7 8" key="1">
    <citation type="submission" date="2020-08" db="EMBL/GenBank/DDBJ databases">
        <title>Genomic Encyclopedia of Type Strains, Phase III (KMG-III): the genomes of soil and plant-associated and newly described type strains.</title>
        <authorList>
            <person name="Whitman W."/>
        </authorList>
    </citation>
    <scope>NUCLEOTIDE SEQUENCE [LARGE SCALE GENOMIC DNA]</scope>
    <source>
        <strain evidence="7 8">CECT 5995</strain>
    </source>
</reference>
<feature type="transmembrane region" description="Helical" evidence="6">
    <location>
        <begin position="20"/>
        <end position="47"/>
    </location>
</feature>
<keyword evidence="3 6" id="KW-0812">Transmembrane</keyword>
<dbReference type="Gene3D" id="1.20.1250.20">
    <property type="entry name" value="MFS general substrate transporter like domains"/>
    <property type="match status" value="2"/>
</dbReference>
<dbReference type="PANTHER" id="PTHR43124">
    <property type="entry name" value="PURINE EFFLUX PUMP PBUE"/>
    <property type="match status" value="1"/>
</dbReference>
<evidence type="ECO:0000256" key="4">
    <source>
        <dbReference type="ARBA" id="ARBA00022989"/>
    </source>
</evidence>
<feature type="transmembrane region" description="Helical" evidence="6">
    <location>
        <begin position="298"/>
        <end position="319"/>
    </location>
</feature>
<feature type="transmembrane region" description="Helical" evidence="6">
    <location>
        <begin position="170"/>
        <end position="190"/>
    </location>
</feature>
<organism evidence="7 8">
    <name type="scientific">Halomonas organivorans</name>
    <dbReference type="NCBI Taxonomy" id="257772"/>
    <lineage>
        <taxon>Bacteria</taxon>
        <taxon>Pseudomonadati</taxon>
        <taxon>Pseudomonadota</taxon>
        <taxon>Gammaproteobacteria</taxon>
        <taxon>Oceanospirillales</taxon>
        <taxon>Halomonadaceae</taxon>
        <taxon>Halomonas</taxon>
    </lineage>
</organism>
<name>A0A7W5BYD6_9GAMM</name>
<dbReference type="GO" id="GO:0022857">
    <property type="term" value="F:transmembrane transporter activity"/>
    <property type="evidence" value="ECO:0007669"/>
    <property type="project" value="InterPro"/>
</dbReference>
<evidence type="ECO:0000313" key="8">
    <source>
        <dbReference type="Proteomes" id="UP000525987"/>
    </source>
</evidence>
<feature type="transmembrane region" description="Helical" evidence="6">
    <location>
        <begin position="142"/>
        <end position="164"/>
    </location>
</feature>
<proteinExistence type="predicted"/>
<dbReference type="Pfam" id="PF07690">
    <property type="entry name" value="MFS_1"/>
    <property type="match status" value="1"/>
</dbReference>
<feature type="transmembrane region" description="Helical" evidence="6">
    <location>
        <begin position="211"/>
        <end position="237"/>
    </location>
</feature>
<evidence type="ECO:0000256" key="5">
    <source>
        <dbReference type="ARBA" id="ARBA00023136"/>
    </source>
</evidence>
<feature type="transmembrane region" description="Helical" evidence="6">
    <location>
        <begin position="85"/>
        <end position="104"/>
    </location>
</feature>
<dbReference type="EMBL" id="JACHXM010000009">
    <property type="protein sequence ID" value="MBB3141445.1"/>
    <property type="molecule type" value="Genomic_DNA"/>
</dbReference>
<keyword evidence="4 6" id="KW-1133">Transmembrane helix</keyword>
<evidence type="ECO:0000256" key="3">
    <source>
        <dbReference type="ARBA" id="ARBA00022692"/>
    </source>
</evidence>
<dbReference type="GO" id="GO:0005886">
    <property type="term" value="C:plasma membrane"/>
    <property type="evidence" value="ECO:0007669"/>
    <property type="project" value="UniProtKB-SubCell"/>
</dbReference>
<feature type="transmembrane region" description="Helical" evidence="6">
    <location>
        <begin position="362"/>
        <end position="381"/>
    </location>
</feature>
<accession>A0A7W5BYD6</accession>
<evidence type="ECO:0000256" key="6">
    <source>
        <dbReference type="SAM" id="Phobius"/>
    </source>
</evidence>
<evidence type="ECO:0000256" key="2">
    <source>
        <dbReference type="ARBA" id="ARBA00022475"/>
    </source>
</evidence>
<dbReference type="InterPro" id="IPR011701">
    <property type="entry name" value="MFS"/>
</dbReference>
<feature type="transmembrane region" description="Helical" evidence="6">
    <location>
        <begin position="331"/>
        <end position="350"/>
    </location>
</feature>
<sequence>MSSIPTSPPDPLAATPQRRLVLAIVACAAITPAILMAAPAIAAQLISQLGLAPSQVGNLFSAELGAMSLATLPAYWWLPRFSWRRVALVASLVFIVGNIASSMMQDYGTLMALRMLSAFAGGSLMVLCISSAALTANKDRVYGLWVMGQLVIGAIGLAVLPALFERFGLAVVYWLLAGLMAACLPLTRAFPGRRRQRAIAADRPPVPRLEATLGILAVLTFYIGLSGVWTFIGSIASDSGLSAQTSGEILAAATVMGILGAAGATLIGARGGRRLWLVVGYALMIAAVALLLEGPALVRFTLAALAFKFTWTFVLPFVLATLADLDTSGRLMNTTNLVIGGGLAIGPALAGRALESSSGFELLLGGAAAIVTLSLVLVMIAQRGTTGSSRSPSTPSGETP</sequence>
<evidence type="ECO:0000256" key="1">
    <source>
        <dbReference type="ARBA" id="ARBA00004651"/>
    </source>
</evidence>
<dbReference type="PANTHER" id="PTHR43124:SF10">
    <property type="entry name" value="PURINE EFFLUX PUMP PBUE"/>
    <property type="match status" value="1"/>
</dbReference>
<keyword evidence="5 6" id="KW-0472">Membrane</keyword>